<accession>A0A9D2LIN1</accession>
<dbReference type="AlphaFoldDB" id="A0A9D2LIN1"/>
<comment type="caution">
    <text evidence="2">The sequence shown here is derived from an EMBL/GenBank/DDBJ whole genome shotgun (WGS) entry which is preliminary data.</text>
</comment>
<sequence length="134" mass="15427">MFDHPAAAALSAQPKAGSPAAQPSGGDAEPPFLFDHPRRSGRFRRSRKREARRHSRRAGRCISLYSTALSGIPQLVTEWRQRKNRLAAKDENFFGLWLKFYKSEKNLDVFHKKFHKMCRKRKRFGNPVAIMGKC</sequence>
<proteinExistence type="predicted"/>
<feature type="compositionally biased region" description="Basic residues" evidence="1">
    <location>
        <begin position="39"/>
        <end position="55"/>
    </location>
</feature>
<dbReference type="Proteomes" id="UP000823824">
    <property type="component" value="Unassembled WGS sequence"/>
</dbReference>
<name>A0A9D2LIN1_9FIRM</name>
<evidence type="ECO:0000313" key="2">
    <source>
        <dbReference type="EMBL" id="HJB12946.1"/>
    </source>
</evidence>
<protein>
    <submittedName>
        <fullName evidence="2">Uncharacterized protein</fullName>
    </submittedName>
</protein>
<feature type="compositionally biased region" description="Low complexity" evidence="1">
    <location>
        <begin position="1"/>
        <end position="16"/>
    </location>
</feature>
<feature type="region of interest" description="Disordered" evidence="1">
    <location>
        <begin position="1"/>
        <end position="55"/>
    </location>
</feature>
<reference evidence="2" key="2">
    <citation type="submission" date="2021-04" db="EMBL/GenBank/DDBJ databases">
        <authorList>
            <person name="Gilroy R."/>
        </authorList>
    </citation>
    <scope>NUCLEOTIDE SEQUENCE</scope>
    <source>
        <strain evidence="2">ChiBcec18-1249</strain>
    </source>
</reference>
<evidence type="ECO:0000313" key="3">
    <source>
        <dbReference type="Proteomes" id="UP000823824"/>
    </source>
</evidence>
<gene>
    <name evidence="2" type="ORF">H9787_04475</name>
</gene>
<dbReference type="EMBL" id="DWZJ01000033">
    <property type="protein sequence ID" value="HJB12946.1"/>
    <property type="molecule type" value="Genomic_DNA"/>
</dbReference>
<organism evidence="2 3">
    <name type="scientific">Candidatus Oscillibacter excrementigallinarum</name>
    <dbReference type="NCBI Taxonomy" id="2838716"/>
    <lineage>
        <taxon>Bacteria</taxon>
        <taxon>Bacillati</taxon>
        <taxon>Bacillota</taxon>
        <taxon>Clostridia</taxon>
        <taxon>Eubacteriales</taxon>
        <taxon>Oscillospiraceae</taxon>
        <taxon>Oscillibacter</taxon>
    </lineage>
</organism>
<evidence type="ECO:0000256" key="1">
    <source>
        <dbReference type="SAM" id="MobiDB-lite"/>
    </source>
</evidence>
<reference evidence="2" key="1">
    <citation type="journal article" date="2021" name="PeerJ">
        <title>Extensive microbial diversity within the chicken gut microbiome revealed by metagenomics and culture.</title>
        <authorList>
            <person name="Gilroy R."/>
            <person name="Ravi A."/>
            <person name="Getino M."/>
            <person name="Pursley I."/>
            <person name="Horton D.L."/>
            <person name="Alikhan N.F."/>
            <person name="Baker D."/>
            <person name="Gharbi K."/>
            <person name="Hall N."/>
            <person name="Watson M."/>
            <person name="Adriaenssens E.M."/>
            <person name="Foster-Nyarko E."/>
            <person name="Jarju S."/>
            <person name="Secka A."/>
            <person name="Antonio M."/>
            <person name="Oren A."/>
            <person name="Chaudhuri R.R."/>
            <person name="La Ragione R."/>
            <person name="Hildebrand F."/>
            <person name="Pallen M.J."/>
        </authorList>
    </citation>
    <scope>NUCLEOTIDE SEQUENCE</scope>
    <source>
        <strain evidence="2">ChiBcec18-1249</strain>
    </source>
</reference>